<evidence type="ECO:0000313" key="2">
    <source>
        <dbReference type="Proteomes" id="UP001234202"/>
    </source>
</evidence>
<accession>A0ACC2XK52</accession>
<gene>
    <name evidence="1" type="ORF">QFC24_003525</name>
</gene>
<keyword evidence="2" id="KW-1185">Reference proteome</keyword>
<sequence>MGASDTPDEDQSTAIARSPPVTAAAATSADALIQLEGCLDALKRGNQLNDGFLAGSMTSDTILGASLSTDMPALEPAVASDLSTSTQKRTDTFTESDAIAVTDEEAAIGMELANACGWIFTGLVLEIVSLATESCRTAEATIRKDQPTAANHINGTTTQEQFYSNTHEKEQKTDSSPASHHKGKHKEEYTAASTGSQQGGGRKRRFSINFNIKEMLNLDDIEERLNENPQNVPDNASERKADWDTLCELLKHLVEIYRHDHYKQTESSYVYRIPLDLVFSHNPALTSSLPVIKPASASSGQLSQPSSPVDLLTCDDGETCRTVHEHTYDSRRATVILCGRLKTLIEQREEIRLYGFKANHDLDALDHEMRDRVIWVKACLTCCLYLLARSESPSQLYLLQLQELLPTGISHIDYLLNDIASTFTNRVKGNHRDSTTCRPNKWSRRNESFLPSANTFMADNLPQSPTKSQRSTLRGHRRTLSTKPSSIFSFSSSIFSLGGRLNRPVKSTTSLPQLSLDAAGFNMSTTSDMTSPVSVAGSLPLEPVLQRAEGSRGSALSILQKYQQVAPVKGTSNGQAEQKAYGTWGRLSTFRPFQRSPLGSTTSLPAAAKDCEPITRNGSTQSMASSQSIGSYPRIIRSTPIKTDSPPRLSDSITSEETNESHGLEIPAIKTIASTPSPRVANMFPRTPPSNCNEHLGPRIRGKPRAFENSLVMPPLDPALAAAEKASVLTSKNHCTICGKEGYNFPACRKCKQHFCSRECRVGFNKGGDGKK</sequence>
<dbReference type="EMBL" id="JASBWV010000011">
    <property type="protein sequence ID" value="KAJ9123751.1"/>
    <property type="molecule type" value="Genomic_DNA"/>
</dbReference>
<proteinExistence type="predicted"/>
<evidence type="ECO:0000313" key="1">
    <source>
        <dbReference type="EMBL" id="KAJ9123751.1"/>
    </source>
</evidence>
<organism evidence="1 2">
    <name type="scientific">Naganishia onofrii</name>
    <dbReference type="NCBI Taxonomy" id="1851511"/>
    <lineage>
        <taxon>Eukaryota</taxon>
        <taxon>Fungi</taxon>
        <taxon>Dikarya</taxon>
        <taxon>Basidiomycota</taxon>
        <taxon>Agaricomycotina</taxon>
        <taxon>Tremellomycetes</taxon>
        <taxon>Filobasidiales</taxon>
        <taxon>Filobasidiaceae</taxon>
        <taxon>Naganishia</taxon>
    </lineage>
</organism>
<name>A0ACC2XK52_9TREE</name>
<dbReference type="Proteomes" id="UP001234202">
    <property type="component" value="Unassembled WGS sequence"/>
</dbReference>
<reference evidence="1" key="1">
    <citation type="submission" date="2023-04" db="EMBL/GenBank/DDBJ databases">
        <title>Draft Genome sequencing of Naganishia species isolated from polar environments using Oxford Nanopore Technology.</title>
        <authorList>
            <person name="Leo P."/>
            <person name="Venkateswaran K."/>
        </authorList>
    </citation>
    <scope>NUCLEOTIDE SEQUENCE</scope>
    <source>
        <strain evidence="1">DBVPG 5303</strain>
    </source>
</reference>
<protein>
    <submittedName>
        <fullName evidence="1">Uncharacterized protein</fullName>
    </submittedName>
</protein>
<comment type="caution">
    <text evidence="1">The sequence shown here is derived from an EMBL/GenBank/DDBJ whole genome shotgun (WGS) entry which is preliminary data.</text>
</comment>